<proteinExistence type="predicted"/>
<organism evidence="1 2">
    <name type="scientific">Globodera pallida</name>
    <name type="common">Potato cyst nematode worm</name>
    <name type="synonym">Heterodera pallida</name>
    <dbReference type="NCBI Taxonomy" id="36090"/>
    <lineage>
        <taxon>Eukaryota</taxon>
        <taxon>Metazoa</taxon>
        <taxon>Ecdysozoa</taxon>
        <taxon>Nematoda</taxon>
        <taxon>Chromadorea</taxon>
        <taxon>Rhabditida</taxon>
        <taxon>Tylenchina</taxon>
        <taxon>Tylenchomorpha</taxon>
        <taxon>Tylenchoidea</taxon>
        <taxon>Heteroderidae</taxon>
        <taxon>Heteroderinae</taxon>
        <taxon>Globodera</taxon>
    </lineage>
</organism>
<reference evidence="1" key="1">
    <citation type="submission" date="2014-05" db="EMBL/GenBank/DDBJ databases">
        <title>The genome and life-stage specific transcriptomes of Globodera pallida elucidate key aspects of plant parasitism by a cyst nematode.</title>
        <authorList>
            <person name="Cotton J.A."/>
            <person name="Lilley C.J."/>
            <person name="Jones L.M."/>
            <person name="Kikuchi T."/>
            <person name="Reid A.J."/>
            <person name="Thorpe P."/>
            <person name="Tsai I.J."/>
            <person name="Beasley H."/>
            <person name="Blok V."/>
            <person name="Cock P.J.A."/>
            <person name="Van den Akker S.E."/>
            <person name="Holroyd N."/>
            <person name="Hunt M."/>
            <person name="Mantelin S."/>
            <person name="Naghra H."/>
            <person name="Pain A."/>
            <person name="Palomares-Rius J.E."/>
            <person name="Zarowiecki M."/>
            <person name="Berriman M."/>
            <person name="Jones J.T."/>
            <person name="Urwin P.E."/>
        </authorList>
    </citation>
    <scope>NUCLEOTIDE SEQUENCE [LARGE SCALE GENOMIC DNA]</scope>
    <source>
        <strain evidence="1">Lindley</strain>
    </source>
</reference>
<keyword evidence="1" id="KW-1185">Reference proteome</keyword>
<accession>A0A183BR10</accession>
<evidence type="ECO:0000313" key="2">
    <source>
        <dbReference type="WBParaSite" id="GPLIN_000304600"/>
    </source>
</evidence>
<name>A0A183BR10_GLOPA</name>
<dbReference type="Proteomes" id="UP000050741">
    <property type="component" value="Unassembled WGS sequence"/>
</dbReference>
<protein>
    <submittedName>
        <fullName evidence="2">SCP domain-containing protein</fullName>
    </submittedName>
</protein>
<dbReference type="WBParaSite" id="GPLIN_000304600">
    <property type="protein sequence ID" value="GPLIN_000304600"/>
    <property type="gene ID" value="GPLIN_000304600"/>
</dbReference>
<reference evidence="2" key="2">
    <citation type="submission" date="2016-06" db="UniProtKB">
        <authorList>
            <consortium name="WormBaseParasite"/>
        </authorList>
    </citation>
    <scope>IDENTIFICATION</scope>
</reference>
<dbReference type="AlphaFoldDB" id="A0A183BR10"/>
<sequence>MGIKLSFMKRVLNALMPSLHRRFAPISALGVSEYFCAAASCIYIDSNAKKATQNVTLWGCVKRNEPACGLKDDWRAEMLCDPCFIGEKDMGMANGDYTGVFPTAVEYKLAGRKPPPPTTPPPMTTEKVPLLKTTTGNGVESAFINPLLVMLTFGK</sequence>
<evidence type="ECO:0000313" key="1">
    <source>
        <dbReference type="Proteomes" id="UP000050741"/>
    </source>
</evidence>